<dbReference type="PRINTS" id="PR00081">
    <property type="entry name" value="GDHRDH"/>
</dbReference>
<comment type="pathway">
    <text evidence="1">Steroid biosynthesis; zymosterol biosynthesis; zymosterol from lanosterol: step 5/6.</text>
</comment>
<evidence type="ECO:0000256" key="1">
    <source>
        <dbReference type="ARBA" id="ARBA00023589"/>
    </source>
</evidence>
<evidence type="ECO:0000313" key="3">
    <source>
        <dbReference type="EMBL" id="KAJ5215265.1"/>
    </source>
</evidence>
<dbReference type="PANTHER" id="PTHR43647:SF4">
    <property type="entry name" value="KETOREDUCTASE (KR) DOMAIN-CONTAINING PROTEIN"/>
    <property type="match status" value="1"/>
</dbReference>
<keyword evidence="4" id="KW-1185">Reference proteome</keyword>
<reference evidence="3" key="1">
    <citation type="submission" date="2022-12" db="EMBL/GenBank/DDBJ databases">
        <authorList>
            <person name="Petersen C."/>
        </authorList>
    </citation>
    <scope>NUCLEOTIDE SEQUENCE</scope>
    <source>
        <strain evidence="3">IBT 15544</strain>
    </source>
</reference>
<dbReference type="OrthoDB" id="191139at2759"/>
<dbReference type="InterPro" id="IPR036291">
    <property type="entry name" value="NAD(P)-bd_dom_sf"/>
</dbReference>
<evidence type="ECO:0000313" key="4">
    <source>
        <dbReference type="Proteomes" id="UP001150904"/>
    </source>
</evidence>
<dbReference type="GeneID" id="83176035"/>
<dbReference type="Gene3D" id="3.40.50.720">
    <property type="entry name" value="NAD(P)-binding Rossmann-like Domain"/>
    <property type="match status" value="1"/>
</dbReference>
<dbReference type="EMBL" id="JAPQKR010000005">
    <property type="protein sequence ID" value="KAJ5215265.1"/>
    <property type="molecule type" value="Genomic_DNA"/>
</dbReference>
<sequence>MSGTVVITGANGSLALGFVESFLSKYPQHTLVGTVRNQSPEKDPNTAKLLSMVNKYPKAKFHLEALDLGDLASVRSFAEKLSTRITSKELPRITAIICNAYTWSLESGQKFTSDSYEATFQVCHLSHYLLVLKLLGSMDTTSGRIVMLGSVTHDAEKPNPLSSLGPCFTDDFEELVKPTPDLAKLVHDRGFQRYATAKLANVTFANDLNERLQKDPELSHITVTAMDPGGLPSSRAQSGQKKSARVLMGTINLLMPVLKYCTTAFRTTEDAGRDLAVLSVDPAFRGKRGYYVGLKTDSAAPVSQDPGMQKTLWECCWRWAGLTPAETVLQSIL</sequence>
<proteinExistence type="predicted"/>
<dbReference type="GO" id="GO:0005741">
    <property type="term" value="C:mitochondrial outer membrane"/>
    <property type="evidence" value="ECO:0007669"/>
    <property type="project" value="TreeGrafter"/>
</dbReference>
<dbReference type="EC" id="1.1.1.270" evidence="2"/>
<reference evidence="3" key="2">
    <citation type="journal article" date="2023" name="IMA Fungus">
        <title>Comparative genomic study of the Penicillium genus elucidates a diverse pangenome and 15 lateral gene transfer events.</title>
        <authorList>
            <person name="Petersen C."/>
            <person name="Sorensen T."/>
            <person name="Nielsen M.R."/>
            <person name="Sondergaard T.E."/>
            <person name="Sorensen J.L."/>
            <person name="Fitzpatrick D.A."/>
            <person name="Frisvad J.C."/>
            <person name="Nielsen K.L."/>
        </authorList>
    </citation>
    <scope>NUCLEOTIDE SEQUENCE</scope>
    <source>
        <strain evidence="3">IBT 15544</strain>
    </source>
</reference>
<dbReference type="SUPFAM" id="SSF51735">
    <property type="entry name" value="NAD(P)-binding Rossmann-fold domains"/>
    <property type="match status" value="1"/>
</dbReference>
<accession>A0A9W9N8L0</accession>
<comment type="caution">
    <text evidence="3">The sequence shown here is derived from an EMBL/GenBank/DDBJ whole genome shotgun (WGS) entry which is preliminary data.</text>
</comment>
<dbReference type="PANTHER" id="PTHR43647">
    <property type="entry name" value="DEHYDROGENASE"/>
    <property type="match status" value="1"/>
</dbReference>
<name>A0A9W9N8L0_9EURO</name>
<dbReference type="GO" id="GO:0005789">
    <property type="term" value="C:endoplasmic reticulum membrane"/>
    <property type="evidence" value="ECO:0007669"/>
    <property type="project" value="TreeGrafter"/>
</dbReference>
<organism evidence="3 4">
    <name type="scientific">Penicillium cinerascens</name>
    <dbReference type="NCBI Taxonomy" id="70096"/>
    <lineage>
        <taxon>Eukaryota</taxon>
        <taxon>Fungi</taxon>
        <taxon>Dikarya</taxon>
        <taxon>Ascomycota</taxon>
        <taxon>Pezizomycotina</taxon>
        <taxon>Eurotiomycetes</taxon>
        <taxon>Eurotiomycetidae</taxon>
        <taxon>Eurotiales</taxon>
        <taxon>Aspergillaceae</taxon>
        <taxon>Penicillium</taxon>
    </lineage>
</organism>
<dbReference type="GO" id="GO:0000253">
    <property type="term" value="F:3-beta-hydroxysteroid 3-dehydrogenase (NADP+) activity"/>
    <property type="evidence" value="ECO:0007669"/>
    <property type="project" value="UniProtKB-EC"/>
</dbReference>
<dbReference type="InterPro" id="IPR051593">
    <property type="entry name" value="Ergosterol_Biosynth_ERG27"/>
</dbReference>
<gene>
    <name evidence="3" type="ORF">N7498_001672</name>
</gene>
<dbReference type="Proteomes" id="UP001150904">
    <property type="component" value="Unassembled WGS sequence"/>
</dbReference>
<dbReference type="GO" id="GO:0005811">
    <property type="term" value="C:lipid droplet"/>
    <property type="evidence" value="ECO:0007669"/>
    <property type="project" value="TreeGrafter"/>
</dbReference>
<evidence type="ECO:0000256" key="2">
    <source>
        <dbReference type="ARBA" id="ARBA00023621"/>
    </source>
</evidence>
<dbReference type="Pfam" id="PF00106">
    <property type="entry name" value="adh_short"/>
    <property type="match status" value="1"/>
</dbReference>
<dbReference type="RefSeq" id="XP_058311078.1">
    <property type="nucleotide sequence ID" value="XM_058448734.1"/>
</dbReference>
<dbReference type="InterPro" id="IPR002347">
    <property type="entry name" value="SDR_fam"/>
</dbReference>
<dbReference type="AlphaFoldDB" id="A0A9W9N8L0"/>
<protein>
    <recommendedName>
        <fullName evidence="2">3beta-hydroxysteroid 3-dehydrogenase</fullName>
        <ecNumber evidence="2">1.1.1.270</ecNumber>
    </recommendedName>
</protein>